<name>A0A1A3NIR3_MYCAS</name>
<dbReference type="OrthoDB" id="4543339at2"/>
<dbReference type="SUPFAM" id="SSF53213">
    <property type="entry name" value="LigB-like"/>
    <property type="match status" value="1"/>
</dbReference>
<gene>
    <name evidence="1" type="ORF">A5634_09755</name>
</gene>
<organism evidence="1 2">
    <name type="scientific">Mycobacterium asiaticum</name>
    <dbReference type="NCBI Taxonomy" id="1790"/>
    <lineage>
        <taxon>Bacteria</taxon>
        <taxon>Bacillati</taxon>
        <taxon>Actinomycetota</taxon>
        <taxon>Actinomycetes</taxon>
        <taxon>Mycobacteriales</taxon>
        <taxon>Mycobacteriaceae</taxon>
        <taxon>Mycobacterium</taxon>
    </lineage>
</organism>
<evidence type="ECO:0000313" key="2">
    <source>
        <dbReference type="Proteomes" id="UP000093928"/>
    </source>
</evidence>
<dbReference type="Gene3D" id="3.40.830.10">
    <property type="entry name" value="LigB-like"/>
    <property type="match status" value="1"/>
</dbReference>
<accession>A0A1A3NIR3</accession>
<dbReference type="Proteomes" id="UP000093928">
    <property type="component" value="Unassembled WGS sequence"/>
</dbReference>
<comment type="caution">
    <text evidence="1">The sequence shown here is derived from an EMBL/GenBank/DDBJ whole genome shotgun (WGS) entry which is preliminary data.</text>
</comment>
<sequence length="241" mass="24405">MLDAIAIVPCAPVLVPELVGTAAAEVADLVAAAVAAAAGLPARWIAVGAGRAGSVIGPEGVGTFAGFGVDVPVRLAPQDPARQEPAVLGDWPLPALIAGWVRGQARPDGCVQVRVYPADPDPATATATATATALAYGRQLRAEIDREPDPIGVLIVADGVNTLTPQAPGGYQPEAAAAQQLLDDALARGDVDALAALPEPVLGRVAFAVLAGLAEPGPRSTKEFYRGAPYGVGYFVGVWQP</sequence>
<proteinExistence type="predicted"/>
<dbReference type="EMBL" id="LZLS01000198">
    <property type="protein sequence ID" value="OBK21691.1"/>
    <property type="molecule type" value="Genomic_DNA"/>
</dbReference>
<evidence type="ECO:0000313" key="1">
    <source>
        <dbReference type="EMBL" id="OBK21691.1"/>
    </source>
</evidence>
<protein>
    <submittedName>
        <fullName evidence="1">Uncharacterized protein</fullName>
    </submittedName>
</protein>
<dbReference type="RefSeq" id="WP_065146394.1">
    <property type="nucleotide sequence ID" value="NZ_LZLS01000198.1"/>
</dbReference>
<reference evidence="1 2" key="1">
    <citation type="submission" date="2016-06" db="EMBL/GenBank/DDBJ databases">
        <authorList>
            <person name="Kjaerup R.B."/>
            <person name="Dalgaard T.S."/>
            <person name="Juul-Madsen H.R."/>
        </authorList>
    </citation>
    <scope>NUCLEOTIDE SEQUENCE [LARGE SCALE GENOMIC DNA]</scope>
    <source>
        <strain evidence="1 2">1165133.8</strain>
    </source>
</reference>
<dbReference type="AlphaFoldDB" id="A0A1A3NIR3"/>